<organism evidence="8">
    <name type="scientific">Nymphaea colorata</name>
    <name type="common">pocket water lily</name>
    <dbReference type="NCBI Taxonomy" id="210225"/>
    <lineage>
        <taxon>Eukaryota</taxon>
        <taxon>Viridiplantae</taxon>
        <taxon>Streptophyta</taxon>
        <taxon>Embryophyta</taxon>
        <taxon>Tracheophyta</taxon>
        <taxon>Spermatophyta</taxon>
        <taxon>Magnoliopsida</taxon>
        <taxon>Nymphaeales</taxon>
        <taxon>Nymphaeaceae</taxon>
        <taxon>Nymphaea</taxon>
    </lineage>
</organism>
<dbReference type="AlphaFoldDB" id="A0A5K1H988"/>
<accession>A0A5K1H988</accession>
<dbReference type="InterPro" id="IPR001611">
    <property type="entry name" value="Leu-rich_rpt"/>
</dbReference>
<name>A0A5K1H988_9MAGN</name>
<evidence type="ECO:0000256" key="7">
    <source>
        <dbReference type="SAM" id="Phobius"/>
    </source>
</evidence>
<keyword evidence="3 7" id="KW-0812">Transmembrane</keyword>
<evidence type="ECO:0008006" key="9">
    <source>
        <dbReference type="Google" id="ProtNLM"/>
    </source>
</evidence>
<evidence type="ECO:0000256" key="5">
    <source>
        <dbReference type="ARBA" id="ARBA00022989"/>
    </source>
</evidence>
<evidence type="ECO:0000256" key="3">
    <source>
        <dbReference type="ARBA" id="ARBA00022692"/>
    </source>
</evidence>
<dbReference type="Gene3D" id="3.80.10.10">
    <property type="entry name" value="Ribonuclease Inhibitor"/>
    <property type="match status" value="1"/>
</dbReference>
<keyword evidence="6 7" id="KW-0472">Membrane</keyword>
<dbReference type="PANTHER" id="PTHR27008:SF497">
    <property type="entry name" value="OS11G0695000 PROTEIN"/>
    <property type="match status" value="1"/>
</dbReference>
<keyword evidence="5 7" id="KW-1133">Transmembrane helix</keyword>
<dbReference type="GO" id="GO:0016020">
    <property type="term" value="C:membrane"/>
    <property type="evidence" value="ECO:0007669"/>
    <property type="project" value="UniProtKB-SubCell"/>
</dbReference>
<keyword evidence="2" id="KW-0433">Leucine-rich repeat</keyword>
<reference evidence="8" key="1">
    <citation type="submission" date="2019-09" db="EMBL/GenBank/DDBJ databases">
        <authorList>
            <person name="Zhang L."/>
        </authorList>
    </citation>
    <scope>NUCLEOTIDE SEQUENCE</scope>
</reference>
<evidence type="ECO:0000313" key="8">
    <source>
        <dbReference type="EMBL" id="VVW84445.1"/>
    </source>
</evidence>
<dbReference type="InterPro" id="IPR032675">
    <property type="entry name" value="LRR_dom_sf"/>
</dbReference>
<proteinExistence type="predicted"/>
<dbReference type="Pfam" id="PF00560">
    <property type="entry name" value="LRR_1"/>
    <property type="match status" value="4"/>
</dbReference>
<dbReference type="InterPro" id="IPR051809">
    <property type="entry name" value="Plant_receptor-like_S/T_kinase"/>
</dbReference>
<sequence length="232" mass="25754">MLELWLGHCELKDMWELYLHDNSITGHLPLGLGNFAMINNMDISANKLSGELLASLSMIQMIEHLNLSHNTFDGHIPELDHMVDIEAIDLSHNKVSSEIPKSLEKLQHIQVLDLTFNRLKGGIPNGGKFSNLSAKSFLGNYALCGAPKFHVPLCLDKTKRQSKSNEARVIAACAIGGSALLVIVCTLIGISCYRTRGLSKRPDDTERLRAITLPVMQTFLEVEAWAQCTKEF</sequence>
<protein>
    <recommendedName>
        <fullName evidence="9">Leucine-rich repeat-containing N-terminal plant-type domain-containing protein</fullName>
    </recommendedName>
</protein>
<evidence type="ECO:0000256" key="2">
    <source>
        <dbReference type="ARBA" id="ARBA00022614"/>
    </source>
</evidence>
<evidence type="ECO:0000256" key="1">
    <source>
        <dbReference type="ARBA" id="ARBA00004370"/>
    </source>
</evidence>
<feature type="transmembrane region" description="Helical" evidence="7">
    <location>
        <begin position="169"/>
        <end position="193"/>
    </location>
</feature>
<dbReference type="SUPFAM" id="SSF52058">
    <property type="entry name" value="L domain-like"/>
    <property type="match status" value="1"/>
</dbReference>
<dbReference type="EMBL" id="LR721843">
    <property type="protein sequence ID" value="VVW84445.1"/>
    <property type="molecule type" value="Genomic_DNA"/>
</dbReference>
<evidence type="ECO:0000256" key="6">
    <source>
        <dbReference type="ARBA" id="ARBA00023136"/>
    </source>
</evidence>
<evidence type="ECO:0000256" key="4">
    <source>
        <dbReference type="ARBA" id="ARBA00022737"/>
    </source>
</evidence>
<comment type="subcellular location">
    <subcellularLocation>
        <location evidence="1">Membrane</location>
    </subcellularLocation>
</comment>
<gene>
    <name evidence="8" type="ORF">NYM_LOCUS28984</name>
</gene>
<keyword evidence="4" id="KW-0677">Repeat</keyword>
<dbReference type="PANTHER" id="PTHR27008">
    <property type="entry name" value="OS04G0122200 PROTEIN"/>
    <property type="match status" value="1"/>
</dbReference>